<gene>
    <name evidence="1" type="ORF">METZ01_LOCUS303</name>
</gene>
<dbReference type="EMBL" id="UINC01000017">
    <property type="protein sequence ID" value="SUZ47449.1"/>
    <property type="molecule type" value="Genomic_DNA"/>
</dbReference>
<proteinExistence type="predicted"/>
<dbReference type="AlphaFoldDB" id="A0A381MYZ1"/>
<sequence>VKSYLSIYLLISSSTKLWEGKSVCKFFVELSIRKANISCPFEKHELQDNNCNITKN</sequence>
<reference evidence="1" key="1">
    <citation type="submission" date="2018-05" db="EMBL/GenBank/DDBJ databases">
        <authorList>
            <person name="Lanie J.A."/>
            <person name="Ng W.-L."/>
            <person name="Kazmierczak K.M."/>
            <person name="Andrzejewski T.M."/>
            <person name="Davidsen T.M."/>
            <person name="Wayne K.J."/>
            <person name="Tettelin H."/>
            <person name="Glass J.I."/>
            <person name="Rusch D."/>
            <person name="Podicherti R."/>
            <person name="Tsui H.-C.T."/>
            <person name="Winkler M.E."/>
        </authorList>
    </citation>
    <scope>NUCLEOTIDE SEQUENCE</scope>
</reference>
<organism evidence="1">
    <name type="scientific">marine metagenome</name>
    <dbReference type="NCBI Taxonomy" id="408172"/>
    <lineage>
        <taxon>unclassified sequences</taxon>
        <taxon>metagenomes</taxon>
        <taxon>ecological metagenomes</taxon>
    </lineage>
</organism>
<accession>A0A381MYZ1</accession>
<feature type="non-terminal residue" evidence="1">
    <location>
        <position position="1"/>
    </location>
</feature>
<name>A0A381MYZ1_9ZZZZ</name>
<evidence type="ECO:0000313" key="1">
    <source>
        <dbReference type="EMBL" id="SUZ47449.1"/>
    </source>
</evidence>
<protein>
    <submittedName>
        <fullName evidence="1">Uncharacterized protein</fullName>
    </submittedName>
</protein>